<keyword evidence="6" id="KW-0597">Phosphoprotein</keyword>
<dbReference type="PROSITE" id="PS50045">
    <property type="entry name" value="SIGMA54_INTERACT_4"/>
    <property type="match status" value="1"/>
</dbReference>
<dbReference type="SUPFAM" id="SSF46689">
    <property type="entry name" value="Homeodomain-like"/>
    <property type="match status" value="1"/>
</dbReference>
<keyword evidence="1" id="KW-0547">Nucleotide-binding</keyword>
<dbReference type="FunFam" id="3.40.50.300:FF:000006">
    <property type="entry name" value="DNA-binding transcriptional regulator NtrC"/>
    <property type="match status" value="1"/>
</dbReference>
<dbReference type="PANTHER" id="PTHR32071:SF57">
    <property type="entry name" value="C4-DICARBOXYLATE TRANSPORT TRANSCRIPTIONAL REGULATORY PROTEIN DCTD"/>
    <property type="match status" value="1"/>
</dbReference>
<evidence type="ECO:0000256" key="1">
    <source>
        <dbReference type="ARBA" id="ARBA00022741"/>
    </source>
</evidence>
<dbReference type="Pfam" id="PF00072">
    <property type="entry name" value="Response_reg"/>
    <property type="match status" value="1"/>
</dbReference>
<dbReference type="PROSITE" id="PS50110">
    <property type="entry name" value="RESPONSE_REGULATORY"/>
    <property type="match status" value="1"/>
</dbReference>
<dbReference type="Proteomes" id="UP000252355">
    <property type="component" value="Unassembled WGS sequence"/>
</dbReference>
<evidence type="ECO:0000256" key="7">
    <source>
        <dbReference type="SAM" id="MobiDB-lite"/>
    </source>
</evidence>
<dbReference type="InterPro" id="IPR002078">
    <property type="entry name" value="Sigma_54_int"/>
</dbReference>
<dbReference type="InterPro" id="IPR011006">
    <property type="entry name" value="CheY-like_superfamily"/>
</dbReference>
<dbReference type="SUPFAM" id="SSF52540">
    <property type="entry name" value="P-loop containing nucleoside triphosphate hydrolases"/>
    <property type="match status" value="1"/>
</dbReference>
<dbReference type="Pfam" id="PF00158">
    <property type="entry name" value="Sigma54_activat"/>
    <property type="match status" value="1"/>
</dbReference>
<keyword evidence="3" id="KW-0805">Transcription regulation</keyword>
<comment type="caution">
    <text evidence="10">The sequence shown here is derived from an EMBL/GenBank/DDBJ whole genome shotgun (WGS) entry which is preliminary data.</text>
</comment>
<keyword evidence="2" id="KW-0067">ATP-binding</keyword>
<name>A0A367ZQB0_9BACT</name>
<dbReference type="SMART" id="SM00448">
    <property type="entry name" value="REC"/>
    <property type="match status" value="1"/>
</dbReference>
<evidence type="ECO:0000259" key="9">
    <source>
        <dbReference type="PROSITE" id="PS50110"/>
    </source>
</evidence>
<keyword evidence="4" id="KW-0238">DNA-binding</keyword>
<evidence type="ECO:0000256" key="3">
    <source>
        <dbReference type="ARBA" id="ARBA00023015"/>
    </source>
</evidence>
<dbReference type="PROSITE" id="PS00675">
    <property type="entry name" value="SIGMA54_INTERACT_1"/>
    <property type="match status" value="1"/>
</dbReference>
<dbReference type="PROSITE" id="PS00676">
    <property type="entry name" value="SIGMA54_INTERACT_2"/>
    <property type="match status" value="1"/>
</dbReference>
<evidence type="ECO:0000313" key="11">
    <source>
        <dbReference type="Proteomes" id="UP000252355"/>
    </source>
</evidence>
<dbReference type="GO" id="GO:0006355">
    <property type="term" value="P:regulation of DNA-templated transcription"/>
    <property type="evidence" value="ECO:0007669"/>
    <property type="project" value="InterPro"/>
</dbReference>
<organism evidence="10 11">
    <name type="scientific">Candidatus Ozemobacter sibiricus</name>
    <dbReference type="NCBI Taxonomy" id="2268124"/>
    <lineage>
        <taxon>Bacteria</taxon>
        <taxon>Candidatus Ozemobacteria</taxon>
        <taxon>Candidatus Ozemobacterales</taxon>
        <taxon>Candidatus Ozemobacteraceae</taxon>
        <taxon>Candidatus Ozemobacter</taxon>
    </lineage>
</organism>
<dbReference type="CDD" id="cd00009">
    <property type="entry name" value="AAA"/>
    <property type="match status" value="1"/>
</dbReference>
<sequence>MRILIIDDDRQQAENLAALLQGLGHQAAWRTDPVQGLAVLTADPFDLTFLDMRMPGIDGLTILKRALELRPDLRIVILTAYGTIDSAVDAMKRGAFDFLVKPVEEGRLRALLDLVGKASAMTRMARLSAPTGPSDEVFVAADPSMLKVKDLIRRVAALSTTVLIYGETGTGKELVARAIHLESPRKDKPFVAVNCANLQGPLLESELFGHEKGAFTNAEARKLGKFELASGGTLFLDEIGEMPLELQAKLLRAVQEQEIERVGGVRPIRVDVRLVSATNRDLAAMVAAGRFRQDLFYRLNVFPLRLPPLRDRPNDIPALADQILGELALTHGRESLALAPTALAWLREQPWPGNIRELRNVLERAAIIDEDGLITLEDLAMPGTTPSPPPGPASQMPSTAEGSLSLSDRLEESERQVLIAALEKHRGNVVAVARELGIPRRTLYDRLKRLDLEPARFRPGFGD</sequence>
<dbReference type="Pfam" id="PF25601">
    <property type="entry name" value="AAA_lid_14"/>
    <property type="match status" value="1"/>
</dbReference>
<dbReference type="GO" id="GO:0000160">
    <property type="term" value="P:phosphorelay signal transduction system"/>
    <property type="evidence" value="ECO:0007669"/>
    <property type="project" value="InterPro"/>
</dbReference>
<accession>A0A367ZQB0</accession>
<dbReference type="Gene3D" id="3.40.50.300">
    <property type="entry name" value="P-loop containing nucleotide triphosphate hydrolases"/>
    <property type="match status" value="1"/>
</dbReference>
<proteinExistence type="predicted"/>
<dbReference type="InterPro" id="IPR025944">
    <property type="entry name" value="Sigma_54_int_dom_CS"/>
</dbReference>
<dbReference type="GO" id="GO:0005524">
    <property type="term" value="F:ATP binding"/>
    <property type="evidence" value="ECO:0007669"/>
    <property type="project" value="UniProtKB-KW"/>
</dbReference>
<dbReference type="AlphaFoldDB" id="A0A367ZQB0"/>
<dbReference type="InterPro" id="IPR003593">
    <property type="entry name" value="AAA+_ATPase"/>
</dbReference>
<dbReference type="InterPro" id="IPR025662">
    <property type="entry name" value="Sigma_54_int_dom_ATP-bd_1"/>
</dbReference>
<evidence type="ECO:0000256" key="5">
    <source>
        <dbReference type="ARBA" id="ARBA00023163"/>
    </source>
</evidence>
<keyword evidence="5" id="KW-0804">Transcription</keyword>
<dbReference type="InterPro" id="IPR001789">
    <property type="entry name" value="Sig_transdc_resp-reg_receiver"/>
</dbReference>
<dbReference type="InterPro" id="IPR009057">
    <property type="entry name" value="Homeodomain-like_sf"/>
</dbReference>
<dbReference type="Pfam" id="PF02954">
    <property type="entry name" value="HTH_8"/>
    <property type="match status" value="1"/>
</dbReference>
<evidence type="ECO:0000256" key="4">
    <source>
        <dbReference type="ARBA" id="ARBA00023125"/>
    </source>
</evidence>
<feature type="domain" description="Response regulatory" evidence="9">
    <location>
        <begin position="2"/>
        <end position="116"/>
    </location>
</feature>
<feature type="modified residue" description="4-aspartylphosphate" evidence="6">
    <location>
        <position position="51"/>
    </location>
</feature>
<dbReference type="InterPro" id="IPR058031">
    <property type="entry name" value="AAA_lid_NorR"/>
</dbReference>
<dbReference type="Gene3D" id="3.40.50.2300">
    <property type="match status" value="1"/>
</dbReference>
<dbReference type="Gene3D" id="1.10.10.60">
    <property type="entry name" value="Homeodomain-like"/>
    <property type="match status" value="1"/>
</dbReference>
<gene>
    <name evidence="10" type="ORF">OZSIB_4295</name>
</gene>
<dbReference type="Gene3D" id="1.10.8.60">
    <property type="match status" value="1"/>
</dbReference>
<feature type="region of interest" description="Disordered" evidence="7">
    <location>
        <begin position="379"/>
        <end position="407"/>
    </location>
</feature>
<feature type="compositionally biased region" description="Low complexity" evidence="7">
    <location>
        <begin position="393"/>
        <end position="407"/>
    </location>
</feature>
<reference evidence="10 11" key="1">
    <citation type="submission" date="2018-05" db="EMBL/GenBank/DDBJ databases">
        <title>A metagenomic window into the 2 km-deep terrestrial subsurface aquifer revealed taxonomically and functionally diverse microbial community comprising novel uncultured bacterial lineages.</title>
        <authorList>
            <person name="Kadnikov V.V."/>
            <person name="Mardanov A.V."/>
            <person name="Beletsky A.V."/>
            <person name="Banks D."/>
            <person name="Pimenov N.V."/>
            <person name="Frank Y.A."/>
            <person name="Karnachuk O.V."/>
            <person name="Ravin N.V."/>
        </authorList>
    </citation>
    <scope>NUCLEOTIDE SEQUENCE [LARGE SCALE GENOMIC DNA]</scope>
    <source>
        <strain evidence="10">BY5</strain>
    </source>
</reference>
<evidence type="ECO:0000256" key="6">
    <source>
        <dbReference type="PROSITE-ProRule" id="PRU00169"/>
    </source>
</evidence>
<evidence type="ECO:0000256" key="2">
    <source>
        <dbReference type="ARBA" id="ARBA00022840"/>
    </source>
</evidence>
<evidence type="ECO:0000313" key="10">
    <source>
        <dbReference type="EMBL" id="RCK79541.1"/>
    </source>
</evidence>
<dbReference type="EMBL" id="QOQW01000012">
    <property type="protein sequence ID" value="RCK79541.1"/>
    <property type="molecule type" value="Genomic_DNA"/>
</dbReference>
<dbReference type="SUPFAM" id="SSF52172">
    <property type="entry name" value="CheY-like"/>
    <property type="match status" value="1"/>
</dbReference>
<dbReference type="PROSITE" id="PS00688">
    <property type="entry name" value="SIGMA54_INTERACT_3"/>
    <property type="match status" value="1"/>
</dbReference>
<dbReference type="PANTHER" id="PTHR32071">
    <property type="entry name" value="TRANSCRIPTIONAL REGULATORY PROTEIN"/>
    <property type="match status" value="1"/>
</dbReference>
<dbReference type="PRINTS" id="PR01590">
    <property type="entry name" value="HTHFIS"/>
</dbReference>
<dbReference type="SMART" id="SM00382">
    <property type="entry name" value="AAA"/>
    <property type="match status" value="1"/>
</dbReference>
<dbReference type="InterPro" id="IPR025943">
    <property type="entry name" value="Sigma_54_int_dom_ATP-bd_2"/>
</dbReference>
<dbReference type="InterPro" id="IPR002197">
    <property type="entry name" value="HTH_Fis"/>
</dbReference>
<dbReference type="InterPro" id="IPR027417">
    <property type="entry name" value="P-loop_NTPase"/>
</dbReference>
<evidence type="ECO:0000259" key="8">
    <source>
        <dbReference type="PROSITE" id="PS50045"/>
    </source>
</evidence>
<dbReference type="GO" id="GO:0043565">
    <property type="term" value="F:sequence-specific DNA binding"/>
    <property type="evidence" value="ECO:0007669"/>
    <property type="project" value="InterPro"/>
</dbReference>
<feature type="domain" description="Sigma-54 factor interaction" evidence="8">
    <location>
        <begin position="138"/>
        <end position="367"/>
    </location>
</feature>
<protein>
    <submittedName>
        <fullName evidence="10">Response regulator of zinc sigma-54-dependent two-component system</fullName>
    </submittedName>
</protein>